<dbReference type="Gene3D" id="1.10.238.10">
    <property type="entry name" value="EF-hand"/>
    <property type="match status" value="1"/>
</dbReference>
<dbReference type="OrthoDB" id="20872at2759"/>
<evidence type="ECO:0000313" key="5">
    <source>
        <dbReference type="Proteomes" id="UP000828390"/>
    </source>
</evidence>
<evidence type="ECO:0000259" key="2">
    <source>
        <dbReference type="PROSITE" id="PS50017"/>
    </source>
</evidence>
<dbReference type="PROSITE" id="PS50222">
    <property type="entry name" value="EF_HAND_2"/>
    <property type="match status" value="1"/>
</dbReference>
<dbReference type="SUPFAM" id="SSF47986">
    <property type="entry name" value="DEATH domain"/>
    <property type="match status" value="1"/>
</dbReference>
<feature type="domain" description="Death" evidence="2">
    <location>
        <begin position="254"/>
        <end position="323"/>
    </location>
</feature>
<dbReference type="SUPFAM" id="SSF47473">
    <property type="entry name" value="EF-hand"/>
    <property type="match status" value="1"/>
</dbReference>
<comment type="caution">
    <text evidence="4">The sequence shown here is derived from an EMBL/GenBank/DDBJ whole genome shotgun (WGS) entry which is preliminary data.</text>
</comment>
<dbReference type="SMART" id="SM00005">
    <property type="entry name" value="DEATH"/>
    <property type="match status" value="1"/>
</dbReference>
<feature type="region of interest" description="Disordered" evidence="1">
    <location>
        <begin position="208"/>
        <end position="235"/>
    </location>
</feature>
<feature type="domain" description="EF-hand" evidence="3">
    <location>
        <begin position="146"/>
        <end position="181"/>
    </location>
</feature>
<dbReference type="InterPro" id="IPR016729">
    <property type="entry name" value="FADD"/>
</dbReference>
<sequence length="323" mass="37540">MGPYASVFITPANKACSRNTNPKKPNWITAHAIASELSIAEVERLWVRFQQLGCNPDSGELTEAALNKSDYSQDVFMKNILKKYFEGATKKITFENFLRALKWTEQATIDEKIRAIYYFLGNGNPITPDLMLKIWERVEPEKQAEQRKKVVEILFQVMDTDGTRQVDEEKFLAGVKRLPGDYLDYYLNFQILPEEMKERLHKNLQEFRSDSQLGPGPPTARQPSVRQKPRSRLHRQVVPEQACREVAEKIFKKDWMRVANKLGFFTQDVEEIRSAYPNNVQHQVFQMLRQWRERDGDEATTDVLERALVDCNMQDAAIVLTSY</sequence>
<dbReference type="Proteomes" id="UP000828390">
    <property type="component" value="Unassembled WGS sequence"/>
</dbReference>
<dbReference type="InterPro" id="IPR002048">
    <property type="entry name" value="EF_hand_dom"/>
</dbReference>
<dbReference type="Gene3D" id="1.10.533.10">
    <property type="entry name" value="Death Domain, Fas"/>
    <property type="match status" value="1"/>
</dbReference>
<reference evidence="4" key="2">
    <citation type="submission" date="2020-11" db="EMBL/GenBank/DDBJ databases">
        <authorList>
            <person name="McCartney M.A."/>
            <person name="Auch B."/>
            <person name="Kono T."/>
            <person name="Mallez S."/>
            <person name="Becker A."/>
            <person name="Gohl D.M."/>
            <person name="Silverstein K.A.T."/>
            <person name="Koren S."/>
            <person name="Bechman K.B."/>
            <person name="Herman A."/>
            <person name="Abrahante J.E."/>
            <person name="Garbe J."/>
        </authorList>
    </citation>
    <scope>NUCLEOTIDE SEQUENCE</scope>
    <source>
        <strain evidence="4">Duluth1</strain>
        <tissue evidence="4">Whole animal</tissue>
    </source>
</reference>
<dbReference type="Pfam" id="PF00531">
    <property type="entry name" value="Death"/>
    <property type="match status" value="1"/>
</dbReference>
<keyword evidence="5" id="KW-1185">Reference proteome</keyword>
<dbReference type="GO" id="GO:0007165">
    <property type="term" value="P:signal transduction"/>
    <property type="evidence" value="ECO:0007669"/>
    <property type="project" value="InterPro"/>
</dbReference>
<gene>
    <name evidence="4" type="ORF">DPMN_026925</name>
</gene>
<accession>A0A9D4LUA6</accession>
<evidence type="ECO:0008006" key="6">
    <source>
        <dbReference type="Google" id="ProtNLM"/>
    </source>
</evidence>
<reference evidence="4" key="1">
    <citation type="journal article" date="2019" name="bioRxiv">
        <title>The Genome of the Zebra Mussel, Dreissena polymorpha: A Resource for Invasive Species Research.</title>
        <authorList>
            <person name="McCartney M.A."/>
            <person name="Auch B."/>
            <person name="Kono T."/>
            <person name="Mallez S."/>
            <person name="Zhang Y."/>
            <person name="Obille A."/>
            <person name="Becker A."/>
            <person name="Abrahante J.E."/>
            <person name="Garbe J."/>
            <person name="Badalamenti J.P."/>
            <person name="Herman A."/>
            <person name="Mangelson H."/>
            <person name="Liachko I."/>
            <person name="Sullivan S."/>
            <person name="Sone E.D."/>
            <person name="Koren S."/>
            <person name="Silverstein K.A.T."/>
            <person name="Beckman K.B."/>
            <person name="Gohl D.M."/>
        </authorList>
    </citation>
    <scope>NUCLEOTIDE SEQUENCE</scope>
    <source>
        <strain evidence="4">Duluth1</strain>
        <tissue evidence="4">Whole animal</tissue>
    </source>
</reference>
<dbReference type="InterPro" id="IPR011029">
    <property type="entry name" value="DEATH-like_dom_sf"/>
</dbReference>
<dbReference type="EMBL" id="JAIWYP010000002">
    <property type="protein sequence ID" value="KAH3863919.1"/>
    <property type="molecule type" value="Genomic_DNA"/>
</dbReference>
<dbReference type="CDD" id="cd01670">
    <property type="entry name" value="Death"/>
    <property type="match status" value="1"/>
</dbReference>
<proteinExistence type="predicted"/>
<dbReference type="InterPro" id="IPR011992">
    <property type="entry name" value="EF-hand-dom_pair"/>
</dbReference>
<dbReference type="AlphaFoldDB" id="A0A9D4LUA6"/>
<evidence type="ECO:0000313" key="4">
    <source>
        <dbReference type="EMBL" id="KAH3863919.1"/>
    </source>
</evidence>
<evidence type="ECO:0000256" key="1">
    <source>
        <dbReference type="SAM" id="MobiDB-lite"/>
    </source>
</evidence>
<dbReference type="PANTHER" id="PTHR15077">
    <property type="entry name" value="FAS-ASSOCIATING DEATH DOMAIN-CONTAINING PROTEIN FADD"/>
    <property type="match status" value="1"/>
</dbReference>
<dbReference type="GO" id="GO:0005509">
    <property type="term" value="F:calcium ion binding"/>
    <property type="evidence" value="ECO:0007669"/>
    <property type="project" value="InterPro"/>
</dbReference>
<evidence type="ECO:0000259" key="3">
    <source>
        <dbReference type="PROSITE" id="PS50222"/>
    </source>
</evidence>
<organism evidence="4 5">
    <name type="scientific">Dreissena polymorpha</name>
    <name type="common">Zebra mussel</name>
    <name type="synonym">Mytilus polymorpha</name>
    <dbReference type="NCBI Taxonomy" id="45954"/>
    <lineage>
        <taxon>Eukaryota</taxon>
        <taxon>Metazoa</taxon>
        <taxon>Spiralia</taxon>
        <taxon>Lophotrochozoa</taxon>
        <taxon>Mollusca</taxon>
        <taxon>Bivalvia</taxon>
        <taxon>Autobranchia</taxon>
        <taxon>Heteroconchia</taxon>
        <taxon>Euheterodonta</taxon>
        <taxon>Imparidentia</taxon>
        <taxon>Neoheterodontei</taxon>
        <taxon>Myida</taxon>
        <taxon>Dreissenoidea</taxon>
        <taxon>Dreissenidae</taxon>
        <taxon>Dreissena</taxon>
    </lineage>
</organism>
<dbReference type="InterPro" id="IPR000488">
    <property type="entry name" value="Death_dom"/>
</dbReference>
<protein>
    <recommendedName>
        <fullName evidence="6">Death domain-containing protein</fullName>
    </recommendedName>
</protein>
<dbReference type="PROSITE" id="PS50017">
    <property type="entry name" value="DEATH_DOMAIN"/>
    <property type="match status" value="1"/>
</dbReference>
<name>A0A9D4LUA6_DREPO</name>